<accession>A0A6M0CQG7</accession>
<evidence type="ECO:0000313" key="3">
    <source>
        <dbReference type="Proteomes" id="UP000474296"/>
    </source>
</evidence>
<dbReference type="InterPro" id="IPR050312">
    <property type="entry name" value="IolE/XylAMocC-like"/>
</dbReference>
<dbReference type="Gene3D" id="3.20.20.150">
    <property type="entry name" value="Divalent-metal-dependent TIM barrel enzymes"/>
    <property type="match status" value="1"/>
</dbReference>
<feature type="domain" description="Xylose isomerase-like TIM barrel" evidence="1">
    <location>
        <begin position="53"/>
        <end position="255"/>
    </location>
</feature>
<name>A0A6M0CQG7_9FLAO</name>
<protein>
    <submittedName>
        <fullName evidence="2">TIM barrel protein</fullName>
    </submittedName>
</protein>
<organism evidence="2 3">
    <name type="scientific">Spongiivirga citrea</name>
    <dbReference type="NCBI Taxonomy" id="1481457"/>
    <lineage>
        <taxon>Bacteria</taxon>
        <taxon>Pseudomonadati</taxon>
        <taxon>Bacteroidota</taxon>
        <taxon>Flavobacteriia</taxon>
        <taxon>Flavobacteriales</taxon>
        <taxon>Flavobacteriaceae</taxon>
        <taxon>Spongiivirga</taxon>
    </lineage>
</organism>
<dbReference type="SUPFAM" id="SSF51658">
    <property type="entry name" value="Xylose isomerase-like"/>
    <property type="match status" value="1"/>
</dbReference>
<dbReference type="Pfam" id="PF01261">
    <property type="entry name" value="AP_endonuc_2"/>
    <property type="match status" value="1"/>
</dbReference>
<dbReference type="AlphaFoldDB" id="A0A6M0CQG7"/>
<gene>
    <name evidence="2" type="ORF">GWK10_13655</name>
</gene>
<comment type="caution">
    <text evidence="2">The sequence shown here is derived from an EMBL/GenBank/DDBJ whole genome shotgun (WGS) entry which is preliminary data.</text>
</comment>
<dbReference type="InterPro" id="IPR036237">
    <property type="entry name" value="Xyl_isomerase-like_sf"/>
</dbReference>
<dbReference type="PANTHER" id="PTHR12110">
    <property type="entry name" value="HYDROXYPYRUVATE ISOMERASE"/>
    <property type="match status" value="1"/>
</dbReference>
<dbReference type="InterPro" id="IPR013022">
    <property type="entry name" value="Xyl_isomerase-like_TIM-brl"/>
</dbReference>
<sequence>MNRRNFVKLSSAAGLASCLPISCLSMQSSTKFKLGYQLFSIRDEMAKDPIATLKALKKMGYQDFEHFGFDADKASYYGIPTKEFKKMLDDLELTFSSGHYPFSDYLLKSDDELKRYTDKCIKGALEMSSNYITWPWIAPSQRTVDGFKRLVSKLNMIGEQVSKAGLGFAYHNHGYEFDDLDGTTGYDIILNETDTSTVKLQLDMYWVMHSANATPRELIAKQPGRYVMWHIKDMHKTSRDYTELGNGSINYHDIMPDPTTSGLEFYYIEQGGNYTENSLKSAETSANYFKEQLAQYL</sequence>
<dbReference type="Proteomes" id="UP000474296">
    <property type="component" value="Unassembled WGS sequence"/>
</dbReference>
<evidence type="ECO:0000259" key="1">
    <source>
        <dbReference type="Pfam" id="PF01261"/>
    </source>
</evidence>
<evidence type="ECO:0000313" key="2">
    <source>
        <dbReference type="EMBL" id="NER18264.1"/>
    </source>
</evidence>
<keyword evidence="3" id="KW-1185">Reference proteome</keyword>
<proteinExistence type="predicted"/>
<dbReference type="RefSeq" id="WP_164032939.1">
    <property type="nucleotide sequence ID" value="NZ_JAABOQ010000005.1"/>
</dbReference>
<dbReference type="EMBL" id="JAABOQ010000005">
    <property type="protein sequence ID" value="NER18264.1"/>
    <property type="molecule type" value="Genomic_DNA"/>
</dbReference>
<reference evidence="2 3" key="1">
    <citation type="submission" date="2020-01" db="EMBL/GenBank/DDBJ databases">
        <title>Spongiivirga citrea KCTC 32990T.</title>
        <authorList>
            <person name="Wang G."/>
        </authorList>
    </citation>
    <scope>NUCLEOTIDE SEQUENCE [LARGE SCALE GENOMIC DNA]</scope>
    <source>
        <strain evidence="2 3">KCTC 32990</strain>
    </source>
</reference>
<dbReference type="PANTHER" id="PTHR12110:SF41">
    <property type="entry name" value="INOSOSE DEHYDRATASE"/>
    <property type="match status" value="1"/>
</dbReference>